<proteinExistence type="predicted"/>
<name>A0A8X8A606_POPTO</name>
<protein>
    <submittedName>
        <fullName evidence="1">Uncharacterized protein</fullName>
    </submittedName>
</protein>
<dbReference type="Proteomes" id="UP000886885">
    <property type="component" value="Chromosome 3A"/>
</dbReference>
<evidence type="ECO:0000313" key="1">
    <source>
        <dbReference type="EMBL" id="KAG6782401.1"/>
    </source>
</evidence>
<comment type="caution">
    <text evidence="1">The sequence shown here is derived from an EMBL/GenBank/DDBJ whole genome shotgun (WGS) entry which is preliminary data.</text>
</comment>
<keyword evidence="2" id="KW-1185">Reference proteome</keyword>
<sequence length="125" mass="14113">MLETVPFRVETRASWAGLDYCFQVVVDLVLTAAQKKIISFNILMFPSTVRPQKALLSTPGGSPPEAMDADAEVDENSDNCEKLARLDLNLKTPESEDQEVLALKLLNLKIKWQHDELHNDQFIML</sequence>
<organism evidence="1 2">
    <name type="scientific">Populus tomentosa</name>
    <name type="common">Chinese white poplar</name>
    <dbReference type="NCBI Taxonomy" id="118781"/>
    <lineage>
        <taxon>Eukaryota</taxon>
        <taxon>Viridiplantae</taxon>
        <taxon>Streptophyta</taxon>
        <taxon>Embryophyta</taxon>
        <taxon>Tracheophyta</taxon>
        <taxon>Spermatophyta</taxon>
        <taxon>Magnoliopsida</taxon>
        <taxon>eudicotyledons</taxon>
        <taxon>Gunneridae</taxon>
        <taxon>Pentapetalae</taxon>
        <taxon>rosids</taxon>
        <taxon>fabids</taxon>
        <taxon>Malpighiales</taxon>
        <taxon>Salicaceae</taxon>
        <taxon>Saliceae</taxon>
        <taxon>Populus</taxon>
    </lineage>
</organism>
<evidence type="ECO:0000313" key="2">
    <source>
        <dbReference type="Proteomes" id="UP000886885"/>
    </source>
</evidence>
<accession>A0A8X8A606</accession>
<reference evidence="1" key="1">
    <citation type="journal article" date="2020" name="bioRxiv">
        <title>Hybrid origin of Populus tomentosa Carr. identified through genome sequencing and phylogenomic analysis.</title>
        <authorList>
            <person name="An X."/>
            <person name="Gao K."/>
            <person name="Chen Z."/>
            <person name="Li J."/>
            <person name="Yang X."/>
            <person name="Yang X."/>
            <person name="Zhou J."/>
            <person name="Guo T."/>
            <person name="Zhao T."/>
            <person name="Huang S."/>
            <person name="Miao D."/>
            <person name="Khan W.U."/>
            <person name="Rao P."/>
            <person name="Ye M."/>
            <person name="Lei B."/>
            <person name="Liao W."/>
            <person name="Wang J."/>
            <person name="Ji L."/>
            <person name="Li Y."/>
            <person name="Guo B."/>
            <person name="Mustafa N.S."/>
            <person name="Li S."/>
            <person name="Yun Q."/>
            <person name="Keller S.R."/>
            <person name="Mao J."/>
            <person name="Zhang R."/>
            <person name="Strauss S.H."/>
        </authorList>
    </citation>
    <scope>NUCLEOTIDE SEQUENCE</scope>
    <source>
        <strain evidence="1">GM15</strain>
        <tissue evidence="1">Leaf</tissue>
    </source>
</reference>
<dbReference type="EMBL" id="JAAWWB010000005">
    <property type="protein sequence ID" value="KAG6782401.1"/>
    <property type="molecule type" value="Genomic_DNA"/>
</dbReference>
<gene>
    <name evidence="1" type="ORF">POTOM_011801</name>
</gene>
<dbReference type="AlphaFoldDB" id="A0A8X8A606"/>